<reference evidence="2 3" key="1">
    <citation type="submission" date="2021-06" db="EMBL/GenBank/DDBJ databases">
        <authorList>
            <person name="Palmer J.M."/>
        </authorList>
    </citation>
    <scope>NUCLEOTIDE SEQUENCE [LARGE SCALE GENOMIC DNA]</scope>
    <source>
        <strain evidence="2 3">AS_MEX2019</strain>
        <tissue evidence="2">Muscle</tissue>
    </source>
</reference>
<feature type="region of interest" description="Disordered" evidence="1">
    <location>
        <begin position="1"/>
        <end position="36"/>
    </location>
</feature>
<protein>
    <submittedName>
        <fullName evidence="2">Uncharacterized protein</fullName>
    </submittedName>
</protein>
<feature type="compositionally biased region" description="Polar residues" evidence="1">
    <location>
        <begin position="8"/>
        <end position="22"/>
    </location>
</feature>
<name>A0ABV0YCR5_9TELE</name>
<keyword evidence="3" id="KW-1185">Reference proteome</keyword>
<dbReference type="Proteomes" id="UP001469553">
    <property type="component" value="Unassembled WGS sequence"/>
</dbReference>
<evidence type="ECO:0000313" key="2">
    <source>
        <dbReference type="EMBL" id="MEQ2291521.1"/>
    </source>
</evidence>
<gene>
    <name evidence="2" type="ORF">AMECASPLE_014143</name>
</gene>
<dbReference type="EMBL" id="JAHRIP010029164">
    <property type="protein sequence ID" value="MEQ2291521.1"/>
    <property type="molecule type" value="Genomic_DNA"/>
</dbReference>
<accession>A0ABV0YCR5</accession>
<comment type="caution">
    <text evidence="2">The sequence shown here is derived from an EMBL/GenBank/DDBJ whole genome shotgun (WGS) entry which is preliminary data.</text>
</comment>
<sequence length="237" mass="24943">MVPRVTMRQESVSVHQDTQELSAGSGAPPAAMDRSVSSVAPVRMEAHVTTLPETVRALLVGRVRFALSPALWANMASTAAKTVRVAMADYVTMSLEGATVQLDSVDADVKRTVLWEPTVHSATTGVSARMVQSVTTSTELVCVKQALKALIVKRDSALRAFTASSVTSTALVIPPTPSAAIHYLVNAHAPQDGQGFTAMRPALLDTTEKDALCPVAAPMELTVILSQGSVPAPLASW</sequence>
<organism evidence="2 3">
    <name type="scientific">Ameca splendens</name>
    <dbReference type="NCBI Taxonomy" id="208324"/>
    <lineage>
        <taxon>Eukaryota</taxon>
        <taxon>Metazoa</taxon>
        <taxon>Chordata</taxon>
        <taxon>Craniata</taxon>
        <taxon>Vertebrata</taxon>
        <taxon>Euteleostomi</taxon>
        <taxon>Actinopterygii</taxon>
        <taxon>Neopterygii</taxon>
        <taxon>Teleostei</taxon>
        <taxon>Neoteleostei</taxon>
        <taxon>Acanthomorphata</taxon>
        <taxon>Ovalentaria</taxon>
        <taxon>Atherinomorphae</taxon>
        <taxon>Cyprinodontiformes</taxon>
        <taxon>Goodeidae</taxon>
        <taxon>Ameca</taxon>
    </lineage>
</organism>
<evidence type="ECO:0000313" key="3">
    <source>
        <dbReference type="Proteomes" id="UP001469553"/>
    </source>
</evidence>
<evidence type="ECO:0000256" key="1">
    <source>
        <dbReference type="SAM" id="MobiDB-lite"/>
    </source>
</evidence>
<proteinExistence type="predicted"/>